<dbReference type="InterPro" id="IPR011006">
    <property type="entry name" value="CheY-like_superfamily"/>
</dbReference>
<dbReference type="Pfam" id="PF00072">
    <property type="entry name" value="Response_reg"/>
    <property type="match status" value="1"/>
</dbReference>
<dbReference type="Gene3D" id="3.40.50.2300">
    <property type="match status" value="1"/>
</dbReference>
<comment type="caution">
    <text evidence="3">The sequence shown here is derived from an EMBL/GenBank/DDBJ whole genome shotgun (WGS) entry which is preliminary data.</text>
</comment>
<accession>A0A1G1TK45</accession>
<dbReference type="EMBL" id="MDZA01000077">
    <property type="protein sequence ID" value="OGX91232.1"/>
    <property type="molecule type" value="Genomic_DNA"/>
</dbReference>
<dbReference type="RefSeq" id="WP_070742133.1">
    <property type="nucleotide sequence ID" value="NZ_MDZA01000077.1"/>
</dbReference>
<keyword evidence="1" id="KW-0597">Phosphoprotein</keyword>
<dbReference type="InterPro" id="IPR001789">
    <property type="entry name" value="Sig_transdc_resp-reg_receiver"/>
</dbReference>
<dbReference type="GO" id="GO:0000160">
    <property type="term" value="P:phosphorelay signal transduction system"/>
    <property type="evidence" value="ECO:0007669"/>
    <property type="project" value="InterPro"/>
</dbReference>
<dbReference type="InterPro" id="IPR052893">
    <property type="entry name" value="TCS_response_regulator"/>
</dbReference>
<keyword evidence="4" id="KW-1185">Reference proteome</keyword>
<dbReference type="SUPFAM" id="SSF52172">
    <property type="entry name" value="CheY-like"/>
    <property type="match status" value="1"/>
</dbReference>
<dbReference type="Proteomes" id="UP000177506">
    <property type="component" value="Unassembled WGS sequence"/>
</dbReference>
<gene>
    <name evidence="3" type="ORF">BEN49_05335</name>
</gene>
<organism evidence="3 4">
    <name type="scientific">Hymenobacter coccineus</name>
    <dbReference type="NCBI Taxonomy" id="1908235"/>
    <lineage>
        <taxon>Bacteria</taxon>
        <taxon>Pseudomonadati</taxon>
        <taxon>Bacteroidota</taxon>
        <taxon>Cytophagia</taxon>
        <taxon>Cytophagales</taxon>
        <taxon>Hymenobacteraceae</taxon>
        <taxon>Hymenobacter</taxon>
    </lineage>
</organism>
<evidence type="ECO:0000313" key="4">
    <source>
        <dbReference type="Proteomes" id="UP000177506"/>
    </source>
</evidence>
<dbReference type="SMART" id="SM00448">
    <property type="entry name" value="REC"/>
    <property type="match status" value="1"/>
</dbReference>
<feature type="domain" description="Response regulatory" evidence="2">
    <location>
        <begin position="4"/>
        <end position="131"/>
    </location>
</feature>
<dbReference type="PANTHER" id="PTHR44520">
    <property type="entry name" value="RESPONSE REGULATOR RCP1-RELATED"/>
    <property type="match status" value="1"/>
</dbReference>
<protein>
    <recommendedName>
        <fullName evidence="2">Response regulatory domain-containing protein</fullName>
    </recommendedName>
</protein>
<name>A0A1G1TK45_9BACT</name>
<dbReference type="OrthoDB" id="1524091at2"/>
<feature type="modified residue" description="4-aspartylphosphate" evidence="1">
    <location>
        <position position="62"/>
    </location>
</feature>
<evidence type="ECO:0000256" key="1">
    <source>
        <dbReference type="PROSITE-ProRule" id="PRU00169"/>
    </source>
</evidence>
<dbReference type="PANTHER" id="PTHR44520:SF2">
    <property type="entry name" value="RESPONSE REGULATOR RCP1"/>
    <property type="match status" value="1"/>
</dbReference>
<sequence>MLSTVLLVDDDPTTNFINERLLRRLNVSHEVLVATNGRLGLDLLAKRCGEESVGCPALVLLDMKMPVMSGLEFLEVFMQLPLRQQHPIVIVLLTSTQLEQDLGQHRHLPVTDYLTKPLTPEKITHLLSQYFNNEHPLN</sequence>
<evidence type="ECO:0000313" key="3">
    <source>
        <dbReference type="EMBL" id="OGX91232.1"/>
    </source>
</evidence>
<evidence type="ECO:0000259" key="2">
    <source>
        <dbReference type="PROSITE" id="PS50110"/>
    </source>
</evidence>
<dbReference type="AlphaFoldDB" id="A0A1G1TK45"/>
<proteinExistence type="predicted"/>
<reference evidence="3 4" key="1">
    <citation type="submission" date="2016-08" db="EMBL/GenBank/DDBJ databases">
        <title>Hymenobacter coccineus sp. nov., Hymenobacter lapidarius sp. nov. and Hymenobacter glacialis sp. nov., isolated from Antarctic soil.</title>
        <authorList>
            <person name="Sedlacek I."/>
            <person name="Kralova S."/>
            <person name="Kyrova K."/>
            <person name="Maslanova I."/>
            <person name="Stankova E."/>
            <person name="Vrbovska V."/>
            <person name="Nemec M."/>
            <person name="Bartak M."/>
            <person name="Svec P."/>
            <person name="Busse H.-J."/>
            <person name="Pantucek R."/>
        </authorList>
    </citation>
    <scope>NUCLEOTIDE SEQUENCE [LARGE SCALE GENOMIC DNA]</scope>
    <source>
        <strain evidence="3 4">CCM 8649</strain>
    </source>
</reference>
<dbReference type="PROSITE" id="PS50110">
    <property type="entry name" value="RESPONSE_REGULATORY"/>
    <property type="match status" value="1"/>
</dbReference>